<evidence type="ECO:0000256" key="10">
    <source>
        <dbReference type="ARBA" id="ARBA00023288"/>
    </source>
</evidence>
<dbReference type="GO" id="GO:0048367">
    <property type="term" value="P:shoot system development"/>
    <property type="evidence" value="ECO:0007669"/>
    <property type="project" value="TreeGrafter"/>
</dbReference>
<evidence type="ECO:0000313" key="16">
    <source>
        <dbReference type="Proteomes" id="UP000516437"/>
    </source>
</evidence>
<dbReference type="InterPro" id="IPR033254">
    <property type="entry name" value="Plant_FLA"/>
</dbReference>
<dbReference type="PANTHER" id="PTHR32382:SF64">
    <property type="entry name" value="FASCICLIN-LIKE ARABINOGALACTAN PROTEIN 2"/>
    <property type="match status" value="1"/>
</dbReference>
<keyword evidence="4" id="KW-0336">GPI-anchor</keyword>
<evidence type="ECO:0000256" key="3">
    <source>
        <dbReference type="ARBA" id="ARBA00022475"/>
    </source>
</evidence>
<comment type="function">
    <text evidence="11">May be a cell surface adhesion protein.</text>
</comment>
<feature type="region of interest" description="Disordered" evidence="12">
    <location>
        <begin position="348"/>
        <end position="376"/>
    </location>
</feature>
<feature type="domain" description="FAS1" evidence="14">
    <location>
        <begin position="190"/>
        <end position="329"/>
    </location>
</feature>
<reference evidence="15 16" key="1">
    <citation type="journal article" date="2019" name="Plant Biotechnol. J.">
        <title>The red bayberry genome and genetic basis of sex determination.</title>
        <authorList>
            <person name="Jia H.M."/>
            <person name="Jia H.J."/>
            <person name="Cai Q.L."/>
            <person name="Wang Y."/>
            <person name="Zhao H.B."/>
            <person name="Yang W.F."/>
            <person name="Wang G.Y."/>
            <person name="Li Y.H."/>
            <person name="Zhan D.L."/>
            <person name="Shen Y.T."/>
            <person name="Niu Q.F."/>
            <person name="Chang L."/>
            <person name="Qiu J."/>
            <person name="Zhao L."/>
            <person name="Xie H.B."/>
            <person name="Fu W.Y."/>
            <person name="Jin J."/>
            <person name="Li X.W."/>
            <person name="Jiao Y."/>
            <person name="Zhou C.C."/>
            <person name="Tu T."/>
            <person name="Chai C.Y."/>
            <person name="Gao J.L."/>
            <person name="Fan L.J."/>
            <person name="van de Weg E."/>
            <person name="Wang J.Y."/>
            <person name="Gao Z.S."/>
        </authorList>
    </citation>
    <scope>NUCLEOTIDE SEQUENCE [LARGE SCALE GENOMIC DNA]</scope>
    <source>
        <tissue evidence="15">Leaves</tissue>
    </source>
</reference>
<evidence type="ECO:0000256" key="6">
    <source>
        <dbReference type="ARBA" id="ARBA00022737"/>
    </source>
</evidence>
<comment type="caution">
    <text evidence="15">The sequence shown here is derived from an EMBL/GenBank/DDBJ whole genome shotgun (WGS) entry which is preliminary data.</text>
</comment>
<evidence type="ECO:0000256" key="7">
    <source>
        <dbReference type="ARBA" id="ARBA00022974"/>
    </source>
</evidence>
<dbReference type="OrthoDB" id="682048at2759"/>
<dbReference type="GO" id="GO:0048364">
    <property type="term" value="P:root development"/>
    <property type="evidence" value="ECO:0007669"/>
    <property type="project" value="TreeGrafter"/>
</dbReference>
<keyword evidence="6" id="KW-0677">Repeat</keyword>
<dbReference type="InterPro" id="IPR036378">
    <property type="entry name" value="FAS1_dom_sf"/>
</dbReference>
<gene>
    <name evidence="15" type="ORF">CJ030_MR6G003665</name>
</gene>
<organism evidence="15 16">
    <name type="scientific">Morella rubra</name>
    <name type="common">Chinese bayberry</name>
    <dbReference type="NCBI Taxonomy" id="262757"/>
    <lineage>
        <taxon>Eukaryota</taxon>
        <taxon>Viridiplantae</taxon>
        <taxon>Streptophyta</taxon>
        <taxon>Embryophyta</taxon>
        <taxon>Tracheophyta</taxon>
        <taxon>Spermatophyta</taxon>
        <taxon>Magnoliopsida</taxon>
        <taxon>eudicotyledons</taxon>
        <taxon>Gunneridae</taxon>
        <taxon>Pentapetalae</taxon>
        <taxon>rosids</taxon>
        <taxon>fabids</taxon>
        <taxon>Fagales</taxon>
        <taxon>Myricaceae</taxon>
        <taxon>Morella</taxon>
    </lineage>
</organism>
<dbReference type="InterPro" id="IPR000782">
    <property type="entry name" value="FAS1_domain"/>
</dbReference>
<evidence type="ECO:0000256" key="4">
    <source>
        <dbReference type="ARBA" id="ARBA00022622"/>
    </source>
</evidence>
<comment type="subcellular location">
    <subcellularLocation>
        <location evidence="1">Cell membrane</location>
        <topology evidence="1">Lipid-anchor</topology>
        <topology evidence="1">GPI-anchor</topology>
    </subcellularLocation>
</comment>
<comment type="similarity">
    <text evidence="2">Belongs to the fasciclin-like AGP family.</text>
</comment>
<dbReference type="AlphaFoldDB" id="A0A6A1V7D0"/>
<evidence type="ECO:0000256" key="13">
    <source>
        <dbReference type="SAM" id="SignalP"/>
    </source>
</evidence>
<keyword evidence="8" id="KW-0472">Membrane</keyword>
<evidence type="ECO:0000256" key="1">
    <source>
        <dbReference type="ARBA" id="ARBA00004609"/>
    </source>
</evidence>
<feature type="compositionally biased region" description="Low complexity" evidence="12">
    <location>
        <begin position="348"/>
        <end position="360"/>
    </location>
</feature>
<name>A0A6A1V7D0_9ROSI</name>
<evidence type="ECO:0000256" key="12">
    <source>
        <dbReference type="SAM" id="MobiDB-lite"/>
    </source>
</evidence>
<keyword evidence="5 13" id="KW-0732">Signal</keyword>
<keyword evidence="9" id="KW-0325">Glycoprotein</keyword>
<evidence type="ECO:0000256" key="2">
    <source>
        <dbReference type="ARBA" id="ARBA00007843"/>
    </source>
</evidence>
<protein>
    <submittedName>
        <fullName evidence="15">Fasciclin-like arabinogalactan protein 2</fullName>
    </submittedName>
</protein>
<evidence type="ECO:0000256" key="8">
    <source>
        <dbReference type="ARBA" id="ARBA00023136"/>
    </source>
</evidence>
<evidence type="ECO:0000313" key="15">
    <source>
        <dbReference type="EMBL" id="KAB1208724.1"/>
    </source>
</evidence>
<feature type="domain" description="FAS1" evidence="14">
    <location>
        <begin position="29"/>
        <end position="177"/>
    </location>
</feature>
<evidence type="ECO:0000259" key="14">
    <source>
        <dbReference type="PROSITE" id="PS50213"/>
    </source>
</evidence>
<keyword evidence="10" id="KW-0449">Lipoprotein</keyword>
<dbReference type="Proteomes" id="UP000516437">
    <property type="component" value="Chromosome 6"/>
</dbReference>
<dbReference type="GO" id="GO:0098552">
    <property type="term" value="C:side of membrane"/>
    <property type="evidence" value="ECO:0007669"/>
    <property type="project" value="UniProtKB-KW"/>
</dbReference>
<evidence type="ECO:0000256" key="9">
    <source>
        <dbReference type="ARBA" id="ARBA00023180"/>
    </source>
</evidence>
<evidence type="ECO:0000256" key="11">
    <source>
        <dbReference type="ARBA" id="ARBA00024686"/>
    </source>
</evidence>
<sequence>MKQAPVGRLTAFLSLPLLLVLLYSTGAHAHNITRILAKHPEFSTFNHYLTLTHLASDINRRLTITVLAVDNAAMSSLLSKHLSLYTIKNVLSLHILVDYFGSKKLHQITNGTALTATIFQATGAAPGSTGYVNITDLKGGKVGFGAENNGGSLDAVYVKSVDEIPYNISVLQISQVLTSAEAEAPTPGPSQLNLTVILSKQGCKAFADLLVSSGADATFEQNIDGGLTVFCPTDTVINSFMPKYKNLTAPQKVSLLLYHGIPVYQSTQMLKSNNGIMNTLATDGANKYDFTVQNDGEVVTLKTKVVTAKITGTLKDEEPLVVYKIDKVLLPRELFKVAAKATAPAPAPKAKAAKASSTEADAPEADTVGDQTAEKSGAGGLDGGRLIMVFLSFCMGLLLL</sequence>
<dbReference type="SMART" id="SM00554">
    <property type="entry name" value="FAS1"/>
    <property type="match status" value="2"/>
</dbReference>
<keyword evidence="3" id="KW-1003">Cell membrane</keyword>
<dbReference type="FunFam" id="2.30.180.10:FF:000008">
    <property type="entry name" value="Fasciclin-like arabinogalactan protein 10"/>
    <property type="match status" value="1"/>
</dbReference>
<dbReference type="Gene3D" id="2.30.180.10">
    <property type="entry name" value="FAS1 domain"/>
    <property type="match status" value="2"/>
</dbReference>
<dbReference type="EMBL" id="RXIC02000024">
    <property type="protein sequence ID" value="KAB1208724.1"/>
    <property type="molecule type" value="Genomic_DNA"/>
</dbReference>
<feature type="signal peptide" evidence="13">
    <location>
        <begin position="1"/>
        <end position="29"/>
    </location>
</feature>
<keyword evidence="7" id="KW-0654">Proteoglycan</keyword>
<dbReference type="SUPFAM" id="SSF82153">
    <property type="entry name" value="FAS1 domain"/>
    <property type="match status" value="2"/>
</dbReference>
<evidence type="ECO:0000256" key="5">
    <source>
        <dbReference type="ARBA" id="ARBA00022729"/>
    </source>
</evidence>
<dbReference type="GO" id="GO:0005886">
    <property type="term" value="C:plasma membrane"/>
    <property type="evidence" value="ECO:0007669"/>
    <property type="project" value="UniProtKB-SubCell"/>
</dbReference>
<keyword evidence="16" id="KW-1185">Reference proteome</keyword>
<accession>A0A6A1V7D0</accession>
<dbReference type="FunFam" id="2.30.180.10:FF:000010">
    <property type="entry name" value="Fasciclin-like arabinogalactan protein 2"/>
    <property type="match status" value="1"/>
</dbReference>
<proteinExistence type="inferred from homology"/>
<dbReference type="PROSITE" id="PS50213">
    <property type="entry name" value="FAS1"/>
    <property type="match status" value="2"/>
</dbReference>
<dbReference type="PANTHER" id="PTHR32382">
    <property type="entry name" value="FASCICLIN-LIKE ARABINOGALACTAN PROTEIN"/>
    <property type="match status" value="1"/>
</dbReference>
<feature type="chain" id="PRO_5025642309" evidence="13">
    <location>
        <begin position="30"/>
        <end position="400"/>
    </location>
</feature>
<dbReference type="Pfam" id="PF02469">
    <property type="entry name" value="Fasciclin"/>
    <property type="match status" value="2"/>
</dbReference>